<dbReference type="RefSeq" id="XP_066071215.1">
    <property type="nucleotide sequence ID" value="XM_066215118.1"/>
</dbReference>
<evidence type="ECO:0000259" key="1">
    <source>
        <dbReference type="Pfam" id="PF09362"/>
    </source>
</evidence>
<keyword evidence="3" id="KW-1185">Reference proteome</keyword>
<sequence length="195" mass="21714">MILRSFGFPKSVCSRNLVQVVHFPGCWDGVYATSSNYATHMTHPMDDINGYYIPEGFPKKFIILQFEIVFAAIQTDFLNGWKADTPQAVLDDCQYMNATDENSSKLVEQHRVCITSLVSAVSDDLSNCPPLNKSINVDVAHSCCLETQIVDAINEENIISELPGCNFSWTGDTPKPAYSADQEPNDNLHLVYTLV</sequence>
<organism evidence="2 3">
    <name type="scientific">Cryptococcus depauperatus CBS 7841</name>
    <dbReference type="NCBI Taxonomy" id="1295531"/>
    <lineage>
        <taxon>Eukaryota</taxon>
        <taxon>Fungi</taxon>
        <taxon>Dikarya</taxon>
        <taxon>Basidiomycota</taxon>
        <taxon>Agaricomycotina</taxon>
        <taxon>Tremellomycetes</taxon>
        <taxon>Tremellales</taxon>
        <taxon>Cryptococcaceae</taxon>
        <taxon>Cryptococcus</taxon>
    </lineage>
</organism>
<proteinExistence type="predicted"/>
<evidence type="ECO:0000313" key="2">
    <source>
        <dbReference type="EMBL" id="WVN90515.1"/>
    </source>
</evidence>
<evidence type="ECO:0000313" key="3">
    <source>
        <dbReference type="Proteomes" id="UP000094043"/>
    </source>
</evidence>
<dbReference type="KEGG" id="cdep:91089960"/>
<feature type="domain" description="DUF1996" evidence="1">
    <location>
        <begin position="7"/>
        <end position="84"/>
    </location>
</feature>
<name>A0AAJ8JY20_9TREE</name>
<dbReference type="InterPro" id="IPR018535">
    <property type="entry name" value="DUF1996"/>
</dbReference>
<dbReference type="EMBL" id="CP143790">
    <property type="protein sequence ID" value="WVN90515.1"/>
    <property type="molecule type" value="Genomic_DNA"/>
</dbReference>
<reference evidence="2" key="2">
    <citation type="journal article" date="2022" name="Elife">
        <title>Obligate sexual reproduction of a homothallic fungus closely related to the Cryptococcus pathogenic species complex.</title>
        <authorList>
            <person name="Passer A.R."/>
            <person name="Clancey S.A."/>
            <person name="Shea T."/>
            <person name="David-Palma M."/>
            <person name="Averette A.F."/>
            <person name="Boekhout T."/>
            <person name="Porcel B.M."/>
            <person name="Nowrousian M."/>
            <person name="Cuomo C.A."/>
            <person name="Sun S."/>
            <person name="Heitman J."/>
            <person name="Coelho M.A."/>
        </authorList>
    </citation>
    <scope>NUCLEOTIDE SEQUENCE</scope>
    <source>
        <strain evidence="2">CBS 7841</strain>
    </source>
</reference>
<gene>
    <name evidence="2" type="ORF">L203_105751</name>
</gene>
<dbReference type="Proteomes" id="UP000094043">
    <property type="component" value="Chromosome 7"/>
</dbReference>
<dbReference type="PANTHER" id="PTHR43662">
    <property type="match status" value="1"/>
</dbReference>
<reference evidence="2" key="3">
    <citation type="submission" date="2024-01" db="EMBL/GenBank/DDBJ databases">
        <authorList>
            <person name="Coelho M.A."/>
            <person name="David-Palma M."/>
            <person name="Shea T."/>
            <person name="Sun S."/>
            <person name="Cuomo C.A."/>
            <person name="Heitman J."/>
        </authorList>
    </citation>
    <scope>NUCLEOTIDE SEQUENCE</scope>
    <source>
        <strain evidence="2">CBS 7841</strain>
    </source>
</reference>
<dbReference type="AlphaFoldDB" id="A0AAJ8JY20"/>
<dbReference type="GeneID" id="91089960"/>
<reference evidence="2" key="1">
    <citation type="submission" date="2016-06" db="EMBL/GenBank/DDBJ databases">
        <authorList>
            <person name="Cuomo C."/>
            <person name="Litvintseva A."/>
            <person name="Heitman J."/>
            <person name="Chen Y."/>
            <person name="Sun S."/>
            <person name="Springer D."/>
            <person name="Dromer F."/>
            <person name="Young S."/>
            <person name="Zeng Q."/>
            <person name="Chapman S."/>
            <person name="Gujja S."/>
            <person name="Saif S."/>
            <person name="Birren B."/>
        </authorList>
    </citation>
    <scope>NUCLEOTIDE SEQUENCE</scope>
    <source>
        <strain evidence="2">CBS 7841</strain>
    </source>
</reference>
<dbReference type="Pfam" id="PF09362">
    <property type="entry name" value="DUF1996"/>
    <property type="match status" value="1"/>
</dbReference>
<dbReference type="PANTHER" id="PTHR43662:SF3">
    <property type="entry name" value="DOMAIN PROTEIN, PUTATIVE (AFU_ORTHOLOGUE AFUA_6G11970)-RELATED"/>
    <property type="match status" value="1"/>
</dbReference>
<protein>
    <recommendedName>
        <fullName evidence="1">DUF1996 domain-containing protein</fullName>
    </recommendedName>
</protein>
<accession>A0AAJ8JY20</accession>